<proteinExistence type="predicted"/>
<accession>A0AAN9YVG0</accession>
<dbReference type="AlphaFoldDB" id="A0AAN9YVG0"/>
<keyword evidence="3" id="KW-1185">Reference proteome</keyword>
<organism evidence="2 3">
    <name type="scientific">Diatrype stigma</name>
    <dbReference type="NCBI Taxonomy" id="117547"/>
    <lineage>
        <taxon>Eukaryota</taxon>
        <taxon>Fungi</taxon>
        <taxon>Dikarya</taxon>
        <taxon>Ascomycota</taxon>
        <taxon>Pezizomycotina</taxon>
        <taxon>Sordariomycetes</taxon>
        <taxon>Xylariomycetidae</taxon>
        <taxon>Xylariales</taxon>
        <taxon>Diatrypaceae</taxon>
        <taxon>Diatrype</taxon>
    </lineage>
</organism>
<feature type="domain" description="Heterokaryon incompatibility" evidence="1">
    <location>
        <begin position="184"/>
        <end position="329"/>
    </location>
</feature>
<sequence>MSVCSTIRFDPAWLSDHSPRQRRSVKSVRRNKSCAFCRLLARAMFEEQRRGEIGYENSRIVTWEWSDHVGPSGGFWIMNNFWSRTSICFGVPPNPDEELNRSYSLLSSRPPVINTDRIKGWIKRCVEGHGAECGGGVDEEKRRPRRNSRLLSTKIHHILPGLEILRLIDVERKCLVEVQVLEPYVCLSYVWGSTAALRLTQANLELLLEDGALMEAKQHIPTTLLQAMYVCSKIGQRYLWVDALCLIQNDPRDLKLGIEVMDLIYEKADLTIIAASGDNANAGLPGVAEGTRMPSKPLFEVAPSVQLGVHVGLEQHLAASTYRTRAWTLVIPPGPDPT</sequence>
<dbReference type="Proteomes" id="UP001320420">
    <property type="component" value="Unassembled WGS sequence"/>
</dbReference>
<dbReference type="PANTHER" id="PTHR33112:SF12">
    <property type="entry name" value="HETEROKARYON INCOMPATIBILITY DOMAIN-CONTAINING PROTEIN"/>
    <property type="match status" value="1"/>
</dbReference>
<dbReference type="EMBL" id="JAKJXP020000013">
    <property type="protein sequence ID" value="KAK7755345.1"/>
    <property type="molecule type" value="Genomic_DNA"/>
</dbReference>
<dbReference type="Pfam" id="PF06985">
    <property type="entry name" value="HET"/>
    <property type="match status" value="1"/>
</dbReference>
<gene>
    <name evidence="2" type="ORF">SLS62_002571</name>
</gene>
<evidence type="ECO:0000313" key="3">
    <source>
        <dbReference type="Proteomes" id="UP001320420"/>
    </source>
</evidence>
<reference evidence="2 3" key="1">
    <citation type="submission" date="2024-02" db="EMBL/GenBank/DDBJ databases">
        <title>De novo assembly and annotation of 12 fungi associated with fruit tree decline syndrome in Ontario, Canada.</title>
        <authorList>
            <person name="Sulman M."/>
            <person name="Ellouze W."/>
            <person name="Ilyukhin E."/>
        </authorList>
    </citation>
    <scope>NUCLEOTIDE SEQUENCE [LARGE SCALE GENOMIC DNA]</scope>
    <source>
        <strain evidence="2 3">M11/M66-122</strain>
    </source>
</reference>
<evidence type="ECO:0000313" key="2">
    <source>
        <dbReference type="EMBL" id="KAK7755345.1"/>
    </source>
</evidence>
<name>A0AAN9YVG0_9PEZI</name>
<evidence type="ECO:0000259" key="1">
    <source>
        <dbReference type="Pfam" id="PF06985"/>
    </source>
</evidence>
<protein>
    <recommendedName>
        <fullName evidence="1">Heterokaryon incompatibility domain-containing protein</fullName>
    </recommendedName>
</protein>
<dbReference type="PANTHER" id="PTHR33112">
    <property type="entry name" value="DOMAIN PROTEIN, PUTATIVE-RELATED"/>
    <property type="match status" value="1"/>
</dbReference>
<comment type="caution">
    <text evidence="2">The sequence shown here is derived from an EMBL/GenBank/DDBJ whole genome shotgun (WGS) entry which is preliminary data.</text>
</comment>
<dbReference type="InterPro" id="IPR010730">
    <property type="entry name" value="HET"/>
</dbReference>